<dbReference type="PANTHER" id="PTHR10587:SF133">
    <property type="entry name" value="CHITIN DEACETYLASE 1-RELATED"/>
    <property type="match status" value="1"/>
</dbReference>
<dbReference type="GO" id="GO:0016810">
    <property type="term" value="F:hydrolase activity, acting on carbon-nitrogen (but not peptide) bonds"/>
    <property type="evidence" value="ECO:0007669"/>
    <property type="project" value="InterPro"/>
</dbReference>
<keyword evidence="3" id="KW-0472">Membrane</keyword>
<dbReference type="GO" id="GO:0046872">
    <property type="term" value="F:metal ion binding"/>
    <property type="evidence" value="ECO:0007669"/>
    <property type="project" value="UniProtKB-KW"/>
</dbReference>
<keyword evidence="3" id="KW-1133">Transmembrane helix</keyword>
<organism evidence="5 6">
    <name type="scientific">Diplocloster agilis</name>
    <dbReference type="NCBI Taxonomy" id="2850323"/>
    <lineage>
        <taxon>Bacteria</taxon>
        <taxon>Bacillati</taxon>
        <taxon>Bacillota</taxon>
        <taxon>Clostridia</taxon>
        <taxon>Lachnospirales</taxon>
        <taxon>Lachnospiraceae</taxon>
        <taxon>Diplocloster</taxon>
    </lineage>
</organism>
<evidence type="ECO:0000313" key="5">
    <source>
        <dbReference type="EMBL" id="MBU9739559.1"/>
    </source>
</evidence>
<comment type="caution">
    <text evidence="5">The sequence shown here is derived from an EMBL/GenBank/DDBJ whole genome shotgun (WGS) entry which is preliminary data.</text>
</comment>
<evidence type="ECO:0000256" key="3">
    <source>
        <dbReference type="SAM" id="Phobius"/>
    </source>
</evidence>
<evidence type="ECO:0000313" key="6">
    <source>
        <dbReference type="Proteomes" id="UP000712157"/>
    </source>
</evidence>
<feature type="transmembrane region" description="Helical" evidence="3">
    <location>
        <begin position="6"/>
        <end position="25"/>
    </location>
</feature>
<dbReference type="Pfam" id="PF01522">
    <property type="entry name" value="Polysacc_deac_1"/>
    <property type="match status" value="1"/>
</dbReference>
<gene>
    <name evidence="5" type="ORF">KTH89_23775</name>
</gene>
<dbReference type="GO" id="GO:0005975">
    <property type="term" value="P:carbohydrate metabolic process"/>
    <property type="evidence" value="ECO:0007669"/>
    <property type="project" value="InterPro"/>
</dbReference>
<dbReference type="PROSITE" id="PS51677">
    <property type="entry name" value="NODB"/>
    <property type="match status" value="1"/>
</dbReference>
<dbReference type="InterPro" id="IPR002509">
    <property type="entry name" value="NODB_dom"/>
</dbReference>
<dbReference type="InterPro" id="IPR011330">
    <property type="entry name" value="Glyco_hydro/deAcase_b/a-brl"/>
</dbReference>
<reference evidence="5" key="1">
    <citation type="submission" date="2021-06" db="EMBL/GenBank/DDBJ databases">
        <title>Description of novel taxa of the family Lachnospiraceae.</title>
        <authorList>
            <person name="Chaplin A.V."/>
            <person name="Sokolova S.R."/>
            <person name="Pikina A.P."/>
            <person name="Korzhanova M."/>
            <person name="Belova V."/>
            <person name="Korostin D."/>
            <person name="Efimov B.A."/>
        </authorList>
    </citation>
    <scope>NUCLEOTIDE SEQUENCE</scope>
    <source>
        <strain evidence="5">ASD5720</strain>
    </source>
</reference>
<accession>A0A949K3F6</accession>
<dbReference type="Gene3D" id="3.20.20.370">
    <property type="entry name" value="Glycoside hydrolase/deacetylase"/>
    <property type="match status" value="1"/>
</dbReference>
<dbReference type="EMBL" id="JAHQCW010000066">
    <property type="protein sequence ID" value="MBU9739559.1"/>
    <property type="molecule type" value="Genomic_DNA"/>
</dbReference>
<dbReference type="SUPFAM" id="SSF88713">
    <property type="entry name" value="Glycoside hydrolase/deacetylase"/>
    <property type="match status" value="1"/>
</dbReference>
<keyword evidence="3" id="KW-0812">Transmembrane</keyword>
<evidence type="ECO:0000256" key="2">
    <source>
        <dbReference type="ARBA" id="ARBA00022801"/>
    </source>
</evidence>
<dbReference type="Proteomes" id="UP000712157">
    <property type="component" value="Unassembled WGS sequence"/>
</dbReference>
<evidence type="ECO:0000259" key="4">
    <source>
        <dbReference type="PROSITE" id="PS51677"/>
    </source>
</evidence>
<name>A0A949K3F6_9FIRM</name>
<evidence type="ECO:0000256" key="1">
    <source>
        <dbReference type="ARBA" id="ARBA00022723"/>
    </source>
</evidence>
<dbReference type="AlphaFoldDB" id="A0A949K3F6"/>
<dbReference type="InterPro" id="IPR050248">
    <property type="entry name" value="Polysacc_deacetylase_ArnD"/>
</dbReference>
<protein>
    <submittedName>
        <fullName evidence="5">Polysaccharide deacetylase family protein</fullName>
    </submittedName>
</protein>
<proteinExistence type="predicted"/>
<keyword evidence="1" id="KW-0479">Metal-binding</keyword>
<feature type="domain" description="NodB homology" evidence="4">
    <location>
        <begin position="51"/>
        <end position="225"/>
    </location>
</feature>
<sequence length="233" mass="26661">MWKQRLQIFVFLDLMVLVTVVGIRMHVLEKAEQERTVMETSQTILASDMKPKIALTFDDGPHPVFTPELLDGLKERNVQATFFVIGKNVEGNEEIIKRMSDDGHLIGNHTFDHVEITKLSREEASDEIERTSELVEEITGSPTEYVRPPFGLWKDDLECGIQMIPVMWTVDPLDWTTGNSTNVVNKVVTKVKENDIILLHDYYESSVQAALRIVDILQKEGYEFVTVDELILE</sequence>
<dbReference type="PANTHER" id="PTHR10587">
    <property type="entry name" value="GLYCOSYL TRANSFERASE-RELATED"/>
    <property type="match status" value="1"/>
</dbReference>
<keyword evidence="6" id="KW-1185">Reference proteome</keyword>
<dbReference type="GO" id="GO:0016020">
    <property type="term" value="C:membrane"/>
    <property type="evidence" value="ECO:0007669"/>
    <property type="project" value="TreeGrafter"/>
</dbReference>
<keyword evidence="2" id="KW-0378">Hydrolase</keyword>